<dbReference type="Proteomes" id="UP000470246">
    <property type="component" value="Unassembled WGS sequence"/>
</dbReference>
<dbReference type="InterPro" id="IPR010310">
    <property type="entry name" value="T7SS_ESAT-6-like"/>
</dbReference>
<protein>
    <submittedName>
        <fullName evidence="1">Uncharacterized protein</fullName>
    </submittedName>
</protein>
<dbReference type="InterPro" id="IPR036689">
    <property type="entry name" value="ESAT-6-like_sf"/>
</dbReference>
<dbReference type="Gene3D" id="1.10.287.1060">
    <property type="entry name" value="ESAT-6-like"/>
    <property type="match status" value="1"/>
</dbReference>
<dbReference type="RefSeq" id="WP_163484341.1">
    <property type="nucleotide sequence ID" value="NZ_JAAGWF010000030.1"/>
</dbReference>
<dbReference type="EMBL" id="JAAGWF010000030">
    <property type="protein sequence ID" value="NEK60541.1"/>
    <property type="molecule type" value="Genomic_DNA"/>
</dbReference>
<name>A0A7K3W6Y7_9ACTN</name>
<sequence>MSVTIAAQFDAIEALADELAALATELGAEAEQCRSTVAPLTTALSGTTGERAAAAGAGWGSLVGLLAQQTGALAATLDAAVTSYRLADAALSDRLLSRADTGTR</sequence>
<dbReference type="AlphaFoldDB" id="A0A7K3W6Y7"/>
<gene>
    <name evidence="1" type="ORF">GCU56_22030</name>
</gene>
<accession>A0A7K3W6Y7</accession>
<organism evidence="1 2">
    <name type="scientific">Geodermatophilus sabuli</name>
    <dbReference type="NCBI Taxonomy" id="1564158"/>
    <lineage>
        <taxon>Bacteria</taxon>
        <taxon>Bacillati</taxon>
        <taxon>Actinomycetota</taxon>
        <taxon>Actinomycetes</taxon>
        <taxon>Geodermatophilales</taxon>
        <taxon>Geodermatophilaceae</taxon>
        <taxon>Geodermatophilus</taxon>
    </lineage>
</organism>
<dbReference type="Pfam" id="PF06013">
    <property type="entry name" value="WXG100"/>
    <property type="match status" value="1"/>
</dbReference>
<proteinExistence type="predicted"/>
<comment type="caution">
    <text evidence="1">The sequence shown here is derived from an EMBL/GenBank/DDBJ whole genome shotgun (WGS) entry which is preliminary data.</text>
</comment>
<dbReference type="SUPFAM" id="SSF140453">
    <property type="entry name" value="EsxAB dimer-like"/>
    <property type="match status" value="1"/>
</dbReference>
<evidence type="ECO:0000313" key="1">
    <source>
        <dbReference type="EMBL" id="NEK60541.1"/>
    </source>
</evidence>
<reference evidence="1 2" key="1">
    <citation type="submission" date="2020-02" db="EMBL/GenBank/DDBJ databases">
        <title>Geodermatophilus sabuli CPCC 205279 I12A-02694.</title>
        <authorList>
            <person name="Jiang Z."/>
        </authorList>
    </citation>
    <scope>NUCLEOTIDE SEQUENCE [LARGE SCALE GENOMIC DNA]</scope>
    <source>
        <strain evidence="1 2">I12A-02694</strain>
    </source>
</reference>
<evidence type="ECO:0000313" key="2">
    <source>
        <dbReference type="Proteomes" id="UP000470246"/>
    </source>
</evidence>
<keyword evidence="2" id="KW-1185">Reference proteome</keyword>